<comment type="caution">
    <text evidence="2">The sequence shown here is derived from an EMBL/GenBank/DDBJ whole genome shotgun (WGS) entry which is preliminary data.</text>
</comment>
<dbReference type="EMBL" id="JACEEZ010019487">
    <property type="protein sequence ID" value="KAG0715679.1"/>
    <property type="molecule type" value="Genomic_DNA"/>
</dbReference>
<evidence type="ECO:0000313" key="2">
    <source>
        <dbReference type="EMBL" id="KAG0715679.1"/>
    </source>
</evidence>
<name>A0A8J4Y1X8_CHIOP</name>
<proteinExistence type="predicted"/>
<evidence type="ECO:0000256" key="1">
    <source>
        <dbReference type="SAM" id="MobiDB-lite"/>
    </source>
</evidence>
<reference evidence="2" key="1">
    <citation type="submission" date="2020-07" db="EMBL/GenBank/DDBJ databases">
        <title>The High-quality genome of the commercially important snow crab, Chionoecetes opilio.</title>
        <authorList>
            <person name="Jeong J.-H."/>
            <person name="Ryu S."/>
        </authorList>
    </citation>
    <scope>NUCLEOTIDE SEQUENCE</scope>
    <source>
        <strain evidence="2">MADBK_172401_WGS</strain>
        <tissue evidence="2">Digestive gland</tissue>
    </source>
</reference>
<feature type="region of interest" description="Disordered" evidence="1">
    <location>
        <begin position="295"/>
        <end position="336"/>
    </location>
</feature>
<dbReference type="Proteomes" id="UP000770661">
    <property type="component" value="Unassembled WGS sequence"/>
</dbReference>
<feature type="compositionally biased region" description="Low complexity" evidence="1">
    <location>
        <begin position="76"/>
        <end position="88"/>
    </location>
</feature>
<dbReference type="AlphaFoldDB" id="A0A8J4Y1X8"/>
<keyword evidence="3" id="KW-1185">Reference proteome</keyword>
<feature type="region of interest" description="Disordered" evidence="1">
    <location>
        <begin position="54"/>
        <end position="92"/>
    </location>
</feature>
<sequence length="351" mass="39035">MATDTPDARMPPVASRFCYCVCDKKRRKHPGVRLQLFPKDARRLFDTDVGMLPKPQYQSQPPHISHSHSLHHISHSHSLPPHQSQPQQMDGTPIRSLLRNTIYRLRMRIQQMGREAVRTPHQLIATAANFLAPERGFGSSSSSRMKPVRWISTPTSPRETSYLAIIGNPGRGKKSILAIIGNPAQEGQRATQPTLSCPCDSKPRVHAQPDAMESPNGTNTKYAWASWKSTTISARRQRNFLSRVTEAIDLGEQVQISVKTATHHPNRLLSYHLGSLTAGCDWVFVSSEGRWTTQCGRGRPLHAERGSVTKTQPQSRHGNDQHGGRTQVQAQGERGVYKARTATGSLMAAQD</sequence>
<accession>A0A8J4Y1X8</accession>
<organism evidence="2 3">
    <name type="scientific">Chionoecetes opilio</name>
    <name type="common">Atlantic snow crab</name>
    <name type="synonym">Cancer opilio</name>
    <dbReference type="NCBI Taxonomy" id="41210"/>
    <lineage>
        <taxon>Eukaryota</taxon>
        <taxon>Metazoa</taxon>
        <taxon>Ecdysozoa</taxon>
        <taxon>Arthropoda</taxon>
        <taxon>Crustacea</taxon>
        <taxon>Multicrustacea</taxon>
        <taxon>Malacostraca</taxon>
        <taxon>Eumalacostraca</taxon>
        <taxon>Eucarida</taxon>
        <taxon>Decapoda</taxon>
        <taxon>Pleocyemata</taxon>
        <taxon>Brachyura</taxon>
        <taxon>Eubrachyura</taxon>
        <taxon>Majoidea</taxon>
        <taxon>Majidae</taxon>
        <taxon>Chionoecetes</taxon>
    </lineage>
</organism>
<gene>
    <name evidence="2" type="ORF">GWK47_011408</name>
</gene>
<evidence type="ECO:0000313" key="3">
    <source>
        <dbReference type="Proteomes" id="UP000770661"/>
    </source>
</evidence>
<feature type="compositionally biased region" description="Basic residues" evidence="1">
    <location>
        <begin position="65"/>
        <end position="75"/>
    </location>
</feature>
<feature type="region of interest" description="Disordered" evidence="1">
    <location>
        <begin position="185"/>
        <end position="218"/>
    </location>
</feature>
<protein>
    <submittedName>
        <fullName evidence="2">Uncharacterized protein</fullName>
    </submittedName>
</protein>